<dbReference type="InterPro" id="IPR002557">
    <property type="entry name" value="Chitin-bd_dom"/>
</dbReference>
<feature type="disulfide bond" evidence="2">
    <location>
        <begin position="1163"/>
        <end position="1197"/>
    </location>
</feature>
<keyword evidence="1" id="KW-0800">Toxin</keyword>
<dbReference type="Gene3D" id="3.40.33.10">
    <property type="entry name" value="CAP"/>
    <property type="match status" value="3"/>
</dbReference>
<dbReference type="EMBL" id="LSMT01000586">
    <property type="protein sequence ID" value="PFX16010.1"/>
    <property type="molecule type" value="Genomic_DNA"/>
</dbReference>
<keyword evidence="6" id="KW-1185">Reference proteome</keyword>
<dbReference type="PROSITE" id="PS01009">
    <property type="entry name" value="CRISP_1"/>
    <property type="match status" value="1"/>
</dbReference>
<dbReference type="InterPro" id="IPR003582">
    <property type="entry name" value="ShKT_dom"/>
</dbReference>
<proteinExistence type="predicted"/>
<dbReference type="SMART" id="SM00494">
    <property type="entry name" value="ChtBD2"/>
    <property type="match status" value="1"/>
</dbReference>
<dbReference type="InterPro" id="IPR035940">
    <property type="entry name" value="CAP_sf"/>
</dbReference>
<dbReference type="PRINTS" id="PR00837">
    <property type="entry name" value="V5TPXLIKE"/>
</dbReference>
<feature type="domain" description="ShKT" evidence="4">
    <location>
        <begin position="717"/>
        <end position="750"/>
    </location>
</feature>
<dbReference type="GO" id="GO:0090729">
    <property type="term" value="F:toxin activity"/>
    <property type="evidence" value="ECO:0007669"/>
    <property type="project" value="UniProtKB-KW"/>
</dbReference>
<dbReference type="GO" id="GO:0005576">
    <property type="term" value="C:extracellular region"/>
    <property type="evidence" value="ECO:0007669"/>
    <property type="project" value="InterPro"/>
</dbReference>
<dbReference type="InterPro" id="IPR000742">
    <property type="entry name" value="EGF"/>
</dbReference>
<dbReference type="Proteomes" id="UP000225706">
    <property type="component" value="Unassembled WGS sequence"/>
</dbReference>
<reference evidence="6" key="1">
    <citation type="journal article" date="2017" name="bioRxiv">
        <title>Comparative analysis of the genomes of Stylophora pistillata and Acropora digitifera provides evidence for extensive differences between species of corals.</title>
        <authorList>
            <person name="Voolstra C.R."/>
            <person name="Li Y."/>
            <person name="Liew Y.J."/>
            <person name="Baumgarten S."/>
            <person name="Zoccola D."/>
            <person name="Flot J.-F."/>
            <person name="Tambutte S."/>
            <person name="Allemand D."/>
            <person name="Aranda M."/>
        </authorList>
    </citation>
    <scope>NUCLEOTIDE SEQUENCE [LARGE SCALE GENOMIC DNA]</scope>
</reference>
<feature type="domain" description="ShKT" evidence="4">
    <location>
        <begin position="1007"/>
        <end position="1044"/>
    </location>
</feature>
<organism evidence="5 6">
    <name type="scientific">Stylophora pistillata</name>
    <name type="common">Smooth cauliflower coral</name>
    <dbReference type="NCBI Taxonomy" id="50429"/>
    <lineage>
        <taxon>Eukaryota</taxon>
        <taxon>Metazoa</taxon>
        <taxon>Cnidaria</taxon>
        <taxon>Anthozoa</taxon>
        <taxon>Hexacorallia</taxon>
        <taxon>Scleractinia</taxon>
        <taxon>Astrocoeniina</taxon>
        <taxon>Pocilloporidae</taxon>
        <taxon>Stylophora</taxon>
    </lineage>
</organism>
<feature type="domain" description="ShKT" evidence="4">
    <location>
        <begin position="1200"/>
        <end position="1236"/>
    </location>
</feature>
<dbReference type="PRINTS" id="PR00838">
    <property type="entry name" value="V5ALLERGEN"/>
</dbReference>
<dbReference type="PROSITE" id="PS01186">
    <property type="entry name" value="EGF_2"/>
    <property type="match status" value="1"/>
</dbReference>
<dbReference type="InterPro" id="IPR014044">
    <property type="entry name" value="CAP_dom"/>
</dbReference>
<dbReference type="PROSITE" id="PS51670">
    <property type="entry name" value="SHKT"/>
    <property type="match status" value="4"/>
</dbReference>
<dbReference type="Pfam" id="PF01549">
    <property type="entry name" value="ShK"/>
    <property type="match status" value="8"/>
</dbReference>
<accession>A0A2B4RHQ6</accession>
<dbReference type="PROSITE" id="PS50940">
    <property type="entry name" value="CHIT_BIND_II"/>
    <property type="match status" value="1"/>
</dbReference>
<dbReference type="Pfam" id="PF00188">
    <property type="entry name" value="CAP"/>
    <property type="match status" value="3"/>
</dbReference>
<dbReference type="PROSITE" id="PS00022">
    <property type="entry name" value="EGF_1"/>
    <property type="match status" value="1"/>
</dbReference>
<evidence type="ECO:0000256" key="2">
    <source>
        <dbReference type="PROSITE-ProRule" id="PRU01005"/>
    </source>
</evidence>
<dbReference type="InterPro" id="IPR018244">
    <property type="entry name" value="Allrgn_V5/Tpx1_CS"/>
</dbReference>
<evidence type="ECO:0000256" key="1">
    <source>
        <dbReference type="ARBA" id="ARBA00022656"/>
    </source>
</evidence>
<sequence>MAPGTLATTTEPHAAMHVKDLSRFVTICLILKNLVTFQRFRAKDSVSSSVAIWSPTSADFKTCRLTTEGKEKFLHEHNKFRGMVQPNAADMESMVSQNLAREYVRLSNPEDRVKIWYDEYQYWTFGKYTSPMGASCTKTPCGHYTQIVWAKAKYLGCGVNFCSNFNGECPLKCQNGGTVNKQDCVCSCASGWRGVDCSDEACEPGYYGENCENRCYDKVGTETCQFRVKVGHKCSSKYMEIDCALTCGYCDPASGQNQVTTTAAPVKAMQTALQPGSITSPPVGMCSSRKHFSLVRMSDRPVTEKYTAVQVSTTTPNSVAVLPTPEPQDSHLTQLYETVPIQTQAAHGGLTLENAKTTEHGCLKTAEKAAINVEFTTDTKSVPPGLRWTNVKNPTGPGWWISVHEAVMYHFRTKDRVTSLSIVSPSSGDFKTCRLSTEEKEKFLDEHNKFRGLVQPTAADMEFLVWDDNLANLAQMWADKCIWDHGFVKFGTQYPYSAPFKGQVGQNLAREYGKLLNPVDRVARWYNEYKYWKFGKYTSPMGASCSKPPCGHYTQMVWAQAKHLGCAVNLCSNFFNYGRAGTMVACDYTTGNNDNEYPYKTGTPCTKCVSGKGWCYKNLCQCPLKCQNGGTINPQDCVCSCASGWRGMDCSDKACEPGYYGENCEIPAGGQVTTTAAPVTAMPTTPQSGAVTSIPVVSSTVTPNAIAVLPTPKPQDCTDSDPKCPSWALSNQCSLGEKINEKCRRSCGLCKVYDRHKECPAWSAMDECKNSNWTWMVDHCPRSCDVPSLLMLSGGALVSAAGRIKPSRHDFAKSELTATQKEKFLDEHNKFRGMVDPPAADMEYLFWDEDLAKLAQMWSNQCVWDHGFLEFGDEYPNTVPFKGQVGQNLAREWGKLQNPEDRVIRWYKEHEFFKYSKFASPLTAAQCSKKPCGHYTQLAWATTRYLGCGVKWCDKEFGQPHPWIPGETIVTCDYGPTGNVIGQYPYKVGAPCSKCASGKGFCYKKLCRDCDNFDSECGKRLTQAMCSSSRELMAKKCPKMCNLCEKVCPPGFYGENCENRWYDAAGKDTCEWRVRNGHSCKLHYMKVDWAATCGYCDEGSKVPTTPPTVTTAPASTASKPKCNTDLNSQCEVWAGRGECEKNPQWMSQNCCVSCTHHKAPKDCTDVSPSCPLWAILGECEFNRSWMLQNCRKSCNQCGDCEDTDAKCPSWALLKQCKSGGRISWMNTNCRKSCGLCRVYDKHEECPAWFAMEECKKSNWTWMVDHCPRSCNIPFSEASFCGGKENGNYQAPTTCQAYIACSHGVTSHVQCPSGKKFDKVKRICEQEAQATCSVVCPESFLN</sequence>
<dbReference type="InterPro" id="IPR002413">
    <property type="entry name" value="V5_allergen-like"/>
</dbReference>
<evidence type="ECO:0000259" key="3">
    <source>
        <dbReference type="PROSITE" id="PS50940"/>
    </source>
</evidence>
<dbReference type="SUPFAM" id="SSF57625">
    <property type="entry name" value="Invertebrate chitin-binding proteins"/>
    <property type="match status" value="1"/>
</dbReference>
<name>A0A2B4RHQ6_STYPI</name>
<dbReference type="SUPFAM" id="SSF55797">
    <property type="entry name" value="PR-1-like"/>
    <property type="match status" value="3"/>
</dbReference>
<dbReference type="GO" id="GO:0008061">
    <property type="term" value="F:chitin binding"/>
    <property type="evidence" value="ECO:0007669"/>
    <property type="project" value="InterPro"/>
</dbReference>
<evidence type="ECO:0000313" key="6">
    <source>
        <dbReference type="Proteomes" id="UP000225706"/>
    </source>
</evidence>
<evidence type="ECO:0000259" key="4">
    <source>
        <dbReference type="PROSITE" id="PS51670"/>
    </source>
</evidence>
<dbReference type="SMART" id="SM00181">
    <property type="entry name" value="EGF"/>
    <property type="match status" value="2"/>
</dbReference>
<feature type="domain" description="ShKT" evidence="4">
    <location>
        <begin position="1163"/>
        <end position="1197"/>
    </location>
</feature>
<dbReference type="Gene3D" id="1.10.10.1940">
    <property type="match status" value="1"/>
</dbReference>
<dbReference type="InterPro" id="IPR001283">
    <property type="entry name" value="CRISP-related"/>
</dbReference>
<comment type="caution">
    <text evidence="5">The sequence shown here is derived from an EMBL/GenBank/DDBJ whole genome shotgun (WGS) entry which is preliminary data.</text>
</comment>
<protein>
    <submittedName>
        <fullName evidence="5">Cysteine-rich secretory protein LCCL domain-containing 2</fullName>
    </submittedName>
</protein>
<comment type="caution">
    <text evidence="2">Lacks conserved residue(s) required for the propagation of feature annotation.</text>
</comment>
<dbReference type="InterPro" id="IPR036508">
    <property type="entry name" value="Chitin-bd_dom_sf"/>
</dbReference>
<keyword evidence="2" id="KW-1015">Disulfide bond</keyword>
<evidence type="ECO:0000313" key="5">
    <source>
        <dbReference type="EMBL" id="PFX16010.1"/>
    </source>
</evidence>
<dbReference type="SMART" id="SM00254">
    <property type="entry name" value="ShKT"/>
    <property type="match status" value="8"/>
</dbReference>
<dbReference type="SMART" id="SM00198">
    <property type="entry name" value="SCP"/>
    <property type="match status" value="3"/>
</dbReference>
<dbReference type="STRING" id="50429.A0A2B4RHQ6"/>
<feature type="domain" description="Chitin-binding type-2" evidence="3">
    <location>
        <begin position="1277"/>
        <end position="1333"/>
    </location>
</feature>
<dbReference type="PANTHER" id="PTHR10334">
    <property type="entry name" value="CYSTEINE-RICH SECRETORY PROTEIN-RELATED"/>
    <property type="match status" value="1"/>
</dbReference>
<dbReference type="OrthoDB" id="5945895at2759"/>
<gene>
    <name evidence="5" type="primary">CRISPLD2</name>
    <name evidence="5" type="ORF">AWC38_SpisGene19749</name>
</gene>